<dbReference type="InterPro" id="IPR029052">
    <property type="entry name" value="Metallo-depent_PP-like"/>
</dbReference>
<comment type="caution">
    <text evidence="2">The sequence shown here is derived from an EMBL/GenBank/DDBJ whole genome shotgun (WGS) entry which is preliminary data.</text>
</comment>
<dbReference type="PANTHER" id="PTHR42850:SF4">
    <property type="entry name" value="ZINC-DEPENDENT ENDOPOLYPHOSPHATASE"/>
    <property type="match status" value="1"/>
</dbReference>
<dbReference type="InterPro" id="IPR004843">
    <property type="entry name" value="Calcineurin-like_PHP"/>
</dbReference>
<dbReference type="GO" id="GO:0016791">
    <property type="term" value="F:phosphatase activity"/>
    <property type="evidence" value="ECO:0007669"/>
    <property type="project" value="TreeGrafter"/>
</dbReference>
<dbReference type="RefSeq" id="WP_168974483.1">
    <property type="nucleotide sequence ID" value="NZ_JABAGO010000002.1"/>
</dbReference>
<evidence type="ECO:0000313" key="2">
    <source>
        <dbReference type="EMBL" id="NME97284.1"/>
    </source>
</evidence>
<organism evidence="2 3">
    <name type="scientific">Aneurinibacillus aneurinilyticus</name>
    <name type="common">Bacillus aneurinolyticus</name>
    <dbReference type="NCBI Taxonomy" id="1391"/>
    <lineage>
        <taxon>Bacteria</taxon>
        <taxon>Bacillati</taxon>
        <taxon>Bacillota</taxon>
        <taxon>Bacilli</taxon>
        <taxon>Bacillales</taxon>
        <taxon>Paenibacillaceae</taxon>
        <taxon>Aneurinibacillus group</taxon>
        <taxon>Aneurinibacillus</taxon>
    </lineage>
</organism>
<dbReference type="EMBL" id="JABAGO010000002">
    <property type="protein sequence ID" value="NME97284.1"/>
    <property type="molecule type" value="Genomic_DNA"/>
</dbReference>
<gene>
    <name evidence="2" type="ORF">HF838_03320</name>
</gene>
<dbReference type="Pfam" id="PF00149">
    <property type="entry name" value="Metallophos"/>
    <property type="match status" value="1"/>
</dbReference>
<name>A0A848CJ42_ANEAE</name>
<sequence length="230" mass="26487">MRTLCISDIHGQYDAFCRLLNTIQYNRISDQLILLGDFIDGGPYGRQVVDKIMELSREGDVVAIRGNHEEALLAWLHGELPEYTKEYRALPTLKDYIGEAIENSGEKKLRKQIQDIYAHHVEWIKNLPYYYETPTHIFVHAGIDPTRPHWKDTPCRKLVSIRKKFFLHPTGLTQTVIFGHTPGFKLHGRDDIWFSEDKIGIDGGAGHNRQLNCLSITDNGYETYSVPIHQ</sequence>
<feature type="domain" description="Calcineurin-like phosphoesterase" evidence="1">
    <location>
        <begin position="1"/>
        <end position="182"/>
    </location>
</feature>
<protein>
    <submittedName>
        <fullName evidence="2">Serine/threonine protein phosphatase</fullName>
    </submittedName>
</protein>
<dbReference type="InterPro" id="IPR050126">
    <property type="entry name" value="Ap4A_hydrolase"/>
</dbReference>
<dbReference type="CDD" id="cd00144">
    <property type="entry name" value="MPP_PPP_family"/>
    <property type="match status" value="1"/>
</dbReference>
<dbReference type="GO" id="GO:0008803">
    <property type="term" value="F:bis(5'-nucleosyl)-tetraphosphatase (symmetrical) activity"/>
    <property type="evidence" value="ECO:0007669"/>
    <property type="project" value="TreeGrafter"/>
</dbReference>
<accession>A0A848CJ42</accession>
<dbReference type="GO" id="GO:0110154">
    <property type="term" value="P:RNA decapping"/>
    <property type="evidence" value="ECO:0007669"/>
    <property type="project" value="TreeGrafter"/>
</dbReference>
<dbReference type="AlphaFoldDB" id="A0A848CJ42"/>
<dbReference type="PANTHER" id="PTHR42850">
    <property type="entry name" value="METALLOPHOSPHOESTERASE"/>
    <property type="match status" value="1"/>
</dbReference>
<dbReference type="Proteomes" id="UP000561326">
    <property type="component" value="Unassembled WGS sequence"/>
</dbReference>
<dbReference type="Gene3D" id="3.60.21.10">
    <property type="match status" value="1"/>
</dbReference>
<dbReference type="GO" id="GO:0005737">
    <property type="term" value="C:cytoplasm"/>
    <property type="evidence" value="ECO:0007669"/>
    <property type="project" value="TreeGrafter"/>
</dbReference>
<dbReference type="SUPFAM" id="SSF56300">
    <property type="entry name" value="Metallo-dependent phosphatases"/>
    <property type="match status" value="1"/>
</dbReference>
<reference evidence="2 3" key="1">
    <citation type="submission" date="2020-04" db="EMBL/GenBank/DDBJ databases">
        <authorList>
            <person name="Hitch T.C.A."/>
            <person name="Wylensek D."/>
            <person name="Clavel T."/>
        </authorList>
    </citation>
    <scope>NUCLEOTIDE SEQUENCE [LARGE SCALE GENOMIC DNA]</scope>
    <source>
        <strain evidence="2 3">WB01_D5_05</strain>
    </source>
</reference>
<proteinExistence type="predicted"/>
<evidence type="ECO:0000313" key="3">
    <source>
        <dbReference type="Proteomes" id="UP000561326"/>
    </source>
</evidence>
<evidence type="ECO:0000259" key="1">
    <source>
        <dbReference type="Pfam" id="PF00149"/>
    </source>
</evidence>